<dbReference type="PANTHER" id="PTHR33164">
    <property type="entry name" value="TRANSCRIPTIONAL REGULATOR, MARR FAMILY"/>
    <property type="match status" value="1"/>
</dbReference>
<evidence type="ECO:0000313" key="4">
    <source>
        <dbReference type="Proteomes" id="UP000680304"/>
    </source>
</evidence>
<dbReference type="InterPro" id="IPR011991">
    <property type="entry name" value="ArsR-like_HTH"/>
</dbReference>
<dbReference type="InterPro" id="IPR036388">
    <property type="entry name" value="WH-like_DNA-bd_sf"/>
</dbReference>
<dbReference type="SUPFAM" id="SSF46785">
    <property type="entry name" value="Winged helix' DNA-binding domain"/>
    <property type="match status" value="1"/>
</dbReference>
<dbReference type="Proteomes" id="UP000680304">
    <property type="component" value="Unassembled WGS sequence"/>
</dbReference>
<dbReference type="RefSeq" id="WP_062494784.1">
    <property type="nucleotide sequence ID" value="NZ_BOVJ01000098.1"/>
</dbReference>
<dbReference type="PANTHER" id="PTHR33164:SF106">
    <property type="entry name" value="TRANSCRIPTIONAL REGULATORY PROTEIN"/>
    <property type="match status" value="1"/>
</dbReference>
<organism evidence="3 4">
    <name type="scientific">Paenibacillus cisolokensis</name>
    <dbReference type="NCBI Taxonomy" id="1658519"/>
    <lineage>
        <taxon>Bacteria</taxon>
        <taxon>Bacillati</taxon>
        <taxon>Bacillota</taxon>
        <taxon>Bacilli</taxon>
        <taxon>Bacillales</taxon>
        <taxon>Paenibacillaceae</taxon>
        <taxon>Paenibacillus</taxon>
    </lineage>
</organism>
<protein>
    <submittedName>
        <fullName evidence="3">HTH-type transcriptional regulator YcgE</fullName>
    </submittedName>
</protein>
<evidence type="ECO:0000256" key="1">
    <source>
        <dbReference type="ARBA" id="ARBA00023125"/>
    </source>
</evidence>
<dbReference type="InterPro" id="IPR039422">
    <property type="entry name" value="MarR/SlyA-like"/>
</dbReference>
<dbReference type="CDD" id="cd00090">
    <property type="entry name" value="HTH_ARSR"/>
    <property type="match status" value="1"/>
</dbReference>
<keyword evidence="4" id="KW-1185">Reference proteome</keyword>
<sequence length="161" mass="18256">MNGSKEKLNRELLDASKRLSTQTVLFHQNVAAYLGLNITDHKCLDLVLGKGRVTAGQLAELTKLTTGAITSVLNRLEEAGYIRRVKDPADRRVVLVEPVYENLRPLHDVFGPLGEAMSELHARYRPEELRIILDYVDRACQVLVRQAELLERKSERQVPNK</sequence>
<dbReference type="Pfam" id="PF01047">
    <property type="entry name" value="MarR"/>
    <property type="match status" value="1"/>
</dbReference>
<keyword evidence="1" id="KW-0238">DNA-binding</keyword>
<dbReference type="Gene3D" id="1.10.10.10">
    <property type="entry name" value="Winged helix-like DNA-binding domain superfamily/Winged helix DNA-binding domain"/>
    <property type="match status" value="1"/>
</dbReference>
<accession>A0ABQ4N9A6</accession>
<evidence type="ECO:0000259" key="2">
    <source>
        <dbReference type="PROSITE" id="PS50995"/>
    </source>
</evidence>
<dbReference type="InterPro" id="IPR000835">
    <property type="entry name" value="HTH_MarR-typ"/>
</dbReference>
<feature type="domain" description="HTH marR-type" evidence="2">
    <location>
        <begin position="5"/>
        <end position="141"/>
    </location>
</feature>
<dbReference type="EMBL" id="BOVJ01000098">
    <property type="protein sequence ID" value="GIQ64533.1"/>
    <property type="molecule type" value="Genomic_DNA"/>
</dbReference>
<dbReference type="InterPro" id="IPR036390">
    <property type="entry name" value="WH_DNA-bd_sf"/>
</dbReference>
<reference evidence="3 4" key="1">
    <citation type="submission" date="2021-04" db="EMBL/GenBank/DDBJ databases">
        <title>Draft genome sequence of Paenibacillus cisolokensis, LC2-13A.</title>
        <authorList>
            <person name="Uke A."/>
            <person name="Chhe C."/>
            <person name="Baramee S."/>
            <person name="Kosugi A."/>
        </authorList>
    </citation>
    <scope>NUCLEOTIDE SEQUENCE [LARGE SCALE GENOMIC DNA]</scope>
    <source>
        <strain evidence="3 4">LC2-13A</strain>
    </source>
</reference>
<name>A0ABQ4N9A6_9BACL</name>
<dbReference type="SMART" id="SM00347">
    <property type="entry name" value="HTH_MARR"/>
    <property type="match status" value="1"/>
</dbReference>
<proteinExistence type="predicted"/>
<comment type="caution">
    <text evidence="3">The sequence shown here is derived from an EMBL/GenBank/DDBJ whole genome shotgun (WGS) entry which is preliminary data.</text>
</comment>
<dbReference type="PROSITE" id="PS50995">
    <property type="entry name" value="HTH_MARR_2"/>
    <property type="match status" value="1"/>
</dbReference>
<evidence type="ECO:0000313" key="3">
    <source>
        <dbReference type="EMBL" id="GIQ64533.1"/>
    </source>
</evidence>
<gene>
    <name evidence="3" type="primary">ycgE</name>
    <name evidence="3" type="ORF">PACILC2_31010</name>
</gene>